<accession>A0AAE0SDM6</accession>
<keyword evidence="2" id="KW-1185">Reference proteome</keyword>
<gene>
    <name evidence="1" type="ORF">CHS0354_021085</name>
</gene>
<evidence type="ECO:0000313" key="1">
    <source>
        <dbReference type="EMBL" id="KAK3589758.1"/>
    </source>
</evidence>
<organism evidence="1 2">
    <name type="scientific">Potamilus streckersoni</name>
    <dbReference type="NCBI Taxonomy" id="2493646"/>
    <lineage>
        <taxon>Eukaryota</taxon>
        <taxon>Metazoa</taxon>
        <taxon>Spiralia</taxon>
        <taxon>Lophotrochozoa</taxon>
        <taxon>Mollusca</taxon>
        <taxon>Bivalvia</taxon>
        <taxon>Autobranchia</taxon>
        <taxon>Heteroconchia</taxon>
        <taxon>Palaeoheterodonta</taxon>
        <taxon>Unionida</taxon>
        <taxon>Unionoidea</taxon>
        <taxon>Unionidae</taxon>
        <taxon>Ambleminae</taxon>
        <taxon>Lampsilini</taxon>
        <taxon>Potamilus</taxon>
    </lineage>
</organism>
<comment type="caution">
    <text evidence="1">The sequence shown here is derived from an EMBL/GenBank/DDBJ whole genome shotgun (WGS) entry which is preliminary data.</text>
</comment>
<sequence length="83" mass="9791">MQTPIGSEKVWLKEVTKFHTDTRTLSDSDLPNLLTFHLRRRSNSITLNLKRNRDIDPNTDIYFVEKLKDGRSFLAKSRDLEKE</sequence>
<dbReference type="Proteomes" id="UP001195483">
    <property type="component" value="Unassembled WGS sequence"/>
</dbReference>
<reference evidence="1" key="2">
    <citation type="journal article" date="2021" name="Genome Biol. Evol.">
        <title>Developing a high-quality reference genome for a parasitic bivalve with doubly uniparental inheritance (Bivalvia: Unionida).</title>
        <authorList>
            <person name="Smith C.H."/>
        </authorList>
    </citation>
    <scope>NUCLEOTIDE SEQUENCE</scope>
    <source>
        <strain evidence="1">CHS0354</strain>
        <tissue evidence="1">Mantle</tissue>
    </source>
</reference>
<reference evidence="1" key="3">
    <citation type="submission" date="2023-05" db="EMBL/GenBank/DDBJ databases">
        <authorList>
            <person name="Smith C.H."/>
        </authorList>
    </citation>
    <scope>NUCLEOTIDE SEQUENCE</scope>
    <source>
        <strain evidence="1">CHS0354</strain>
        <tissue evidence="1">Mantle</tissue>
    </source>
</reference>
<feature type="non-terminal residue" evidence="1">
    <location>
        <position position="83"/>
    </location>
</feature>
<proteinExistence type="predicted"/>
<reference evidence="1" key="1">
    <citation type="journal article" date="2021" name="Genome Biol. Evol.">
        <title>A High-Quality Reference Genome for a Parasitic Bivalve with Doubly Uniparental Inheritance (Bivalvia: Unionida).</title>
        <authorList>
            <person name="Smith C.H."/>
        </authorList>
    </citation>
    <scope>NUCLEOTIDE SEQUENCE</scope>
    <source>
        <strain evidence="1">CHS0354</strain>
    </source>
</reference>
<protein>
    <submittedName>
        <fullName evidence="1">Uncharacterized protein</fullName>
    </submittedName>
</protein>
<dbReference type="EMBL" id="JAEAOA010001293">
    <property type="protein sequence ID" value="KAK3589758.1"/>
    <property type="molecule type" value="Genomic_DNA"/>
</dbReference>
<name>A0AAE0SDM6_9BIVA</name>
<evidence type="ECO:0000313" key="2">
    <source>
        <dbReference type="Proteomes" id="UP001195483"/>
    </source>
</evidence>
<dbReference type="AlphaFoldDB" id="A0AAE0SDM6"/>